<proteinExistence type="predicted"/>
<comment type="subcellular location">
    <subcellularLocation>
        <location evidence="1">Nucleus</location>
    </subcellularLocation>
</comment>
<accession>A0ABC8UBC9</accession>
<dbReference type="SMART" id="SM01019">
    <property type="entry name" value="B3"/>
    <property type="match status" value="1"/>
</dbReference>
<keyword evidence="4" id="KW-0804">Transcription</keyword>
<dbReference type="PANTHER" id="PTHR31391">
    <property type="entry name" value="B3 DOMAIN-CONTAINING PROTEIN OS11G0197600-RELATED"/>
    <property type="match status" value="1"/>
</dbReference>
<reference evidence="8 9" key="1">
    <citation type="submission" date="2024-02" db="EMBL/GenBank/DDBJ databases">
        <authorList>
            <person name="Vignale AGUSTIN F."/>
            <person name="Sosa J E."/>
            <person name="Modenutti C."/>
        </authorList>
    </citation>
    <scope>NUCLEOTIDE SEQUENCE [LARGE SCALE GENOMIC DNA]</scope>
</reference>
<dbReference type="InterPro" id="IPR015300">
    <property type="entry name" value="DNA-bd_pseudobarrel_sf"/>
</dbReference>
<dbReference type="InterPro" id="IPR044837">
    <property type="entry name" value="REM16-like"/>
</dbReference>
<evidence type="ECO:0000259" key="7">
    <source>
        <dbReference type="PROSITE" id="PS50863"/>
    </source>
</evidence>
<evidence type="ECO:0000256" key="6">
    <source>
        <dbReference type="SAM" id="MobiDB-lite"/>
    </source>
</evidence>
<comment type="caution">
    <text evidence="8">The sequence shown here is derived from an EMBL/GenBank/DDBJ whole genome shotgun (WGS) entry which is preliminary data.</text>
</comment>
<dbReference type="SUPFAM" id="SSF101936">
    <property type="entry name" value="DNA-binding pseudobarrel domain"/>
    <property type="match status" value="1"/>
</dbReference>
<dbReference type="PANTHER" id="PTHR31391:SF64">
    <property type="entry name" value="B3 DOMAIN-CONTAINING PROTEIN OS06G0112300"/>
    <property type="match status" value="1"/>
</dbReference>
<dbReference type="Proteomes" id="UP001642360">
    <property type="component" value="Unassembled WGS sequence"/>
</dbReference>
<keyword evidence="9" id="KW-1185">Reference proteome</keyword>
<evidence type="ECO:0000313" key="9">
    <source>
        <dbReference type="Proteomes" id="UP001642360"/>
    </source>
</evidence>
<sequence length="204" mass="23606">MMLVLCYCEEEEKEEQIVGKALRLRRFTTIFQMNRLASIPDNEIENPRKKKRETQSGEKPQLKHQPVLNPMTTEFEDEFWPLSGKPYFDVVLTKAHVKPAFNMAVPVKLYQLLPSAAVPAVITYCGQNWRTVYHGDRSQKRFDISWKAFVIDNDLKMGDALVFELIECSRVKLKFRVQILRGDFPAELMAGVHGETSDNPIFIQ</sequence>
<keyword evidence="2" id="KW-0805">Transcription regulation</keyword>
<evidence type="ECO:0000256" key="4">
    <source>
        <dbReference type="ARBA" id="ARBA00023163"/>
    </source>
</evidence>
<evidence type="ECO:0000256" key="2">
    <source>
        <dbReference type="ARBA" id="ARBA00023015"/>
    </source>
</evidence>
<keyword evidence="5" id="KW-0539">Nucleus</keyword>
<feature type="domain" description="TF-B3" evidence="7">
    <location>
        <begin position="88"/>
        <end position="183"/>
    </location>
</feature>
<dbReference type="CDD" id="cd10017">
    <property type="entry name" value="B3_DNA"/>
    <property type="match status" value="1"/>
</dbReference>
<evidence type="ECO:0000256" key="1">
    <source>
        <dbReference type="ARBA" id="ARBA00004123"/>
    </source>
</evidence>
<feature type="region of interest" description="Disordered" evidence="6">
    <location>
        <begin position="42"/>
        <end position="65"/>
    </location>
</feature>
<dbReference type="AlphaFoldDB" id="A0ABC8UBC9"/>
<evidence type="ECO:0000256" key="3">
    <source>
        <dbReference type="ARBA" id="ARBA00023125"/>
    </source>
</evidence>
<dbReference type="Pfam" id="PF02362">
    <property type="entry name" value="B3"/>
    <property type="match status" value="1"/>
</dbReference>
<keyword evidence="3" id="KW-0238">DNA-binding</keyword>
<dbReference type="GO" id="GO:0003677">
    <property type="term" value="F:DNA binding"/>
    <property type="evidence" value="ECO:0007669"/>
    <property type="project" value="UniProtKB-KW"/>
</dbReference>
<gene>
    <name evidence="8" type="ORF">ILEXP_LOCUS47343</name>
</gene>
<dbReference type="Gene3D" id="2.40.330.10">
    <property type="entry name" value="DNA-binding pseudobarrel domain"/>
    <property type="match status" value="1"/>
</dbReference>
<protein>
    <recommendedName>
        <fullName evidence="7">TF-B3 domain-containing protein</fullName>
    </recommendedName>
</protein>
<dbReference type="GO" id="GO:0005634">
    <property type="term" value="C:nucleus"/>
    <property type="evidence" value="ECO:0007669"/>
    <property type="project" value="UniProtKB-SubCell"/>
</dbReference>
<dbReference type="PROSITE" id="PS50863">
    <property type="entry name" value="B3"/>
    <property type="match status" value="1"/>
</dbReference>
<name>A0ABC8UBC9_9AQUA</name>
<evidence type="ECO:0000313" key="8">
    <source>
        <dbReference type="EMBL" id="CAK9177453.1"/>
    </source>
</evidence>
<evidence type="ECO:0000256" key="5">
    <source>
        <dbReference type="ARBA" id="ARBA00023242"/>
    </source>
</evidence>
<dbReference type="EMBL" id="CAUOFW020007057">
    <property type="protein sequence ID" value="CAK9177453.1"/>
    <property type="molecule type" value="Genomic_DNA"/>
</dbReference>
<organism evidence="8 9">
    <name type="scientific">Ilex paraguariensis</name>
    <name type="common">yerba mate</name>
    <dbReference type="NCBI Taxonomy" id="185542"/>
    <lineage>
        <taxon>Eukaryota</taxon>
        <taxon>Viridiplantae</taxon>
        <taxon>Streptophyta</taxon>
        <taxon>Embryophyta</taxon>
        <taxon>Tracheophyta</taxon>
        <taxon>Spermatophyta</taxon>
        <taxon>Magnoliopsida</taxon>
        <taxon>eudicotyledons</taxon>
        <taxon>Gunneridae</taxon>
        <taxon>Pentapetalae</taxon>
        <taxon>asterids</taxon>
        <taxon>campanulids</taxon>
        <taxon>Aquifoliales</taxon>
        <taxon>Aquifoliaceae</taxon>
        <taxon>Ilex</taxon>
    </lineage>
</organism>
<dbReference type="InterPro" id="IPR003340">
    <property type="entry name" value="B3_DNA-bd"/>
</dbReference>